<dbReference type="AlphaFoldDB" id="A0AAU8ETX9"/>
<dbReference type="InterPro" id="IPR024072">
    <property type="entry name" value="DHFR-like_dom_sf"/>
</dbReference>
<gene>
    <name evidence="2" type="ORF">ABRP34_09010</name>
</gene>
<proteinExistence type="predicted"/>
<evidence type="ECO:0000259" key="1">
    <source>
        <dbReference type="Pfam" id="PF01872"/>
    </source>
</evidence>
<dbReference type="GO" id="GO:0009231">
    <property type="term" value="P:riboflavin biosynthetic process"/>
    <property type="evidence" value="ECO:0007669"/>
    <property type="project" value="InterPro"/>
</dbReference>
<accession>A0AAU8ETX9</accession>
<dbReference type="SUPFAM" id="SSF53597">
    <property type="entry name" value="Dihydrofolate reductase-like"/>
    <property type="match status" value="1"/>
</dbReference>
<organism evidence="2">
    <name type="scientific">Arthrobacter sp. K5</name>
    <dbReference type="NCBI Taxonomy" id="2839623"/>
    <lineage>
        <taxon>Bacteria</taxon>
        <taxon>Bacillati</taxon>
        <taxon>Actinomycetota</taxon>
        <taxon>Actinomycetes</taxon>
        <taxon>Micrococcales</taxon>
        <taxon>Micrococcaceae</taxon>
        <taxon>Arthrobacter</taxon>
    </lineage>
</organism>
<protein>
    <submittedName>
        <fullName evidence="2">Dihydrofolate reductase family protein</fullName>
    </submittedName>
</protein>
<dbReference type="Gene3D" id="3.40.430.10">
    <property type="entry name" value="Dihydrofolate Reductase, subunit A"/>
    <property type="match status" value="1"/>
</dbReference>
<evidence type="ECO:0000313" key="2">
    <source>
        <dbReference type="EMBL" id="XCH13097.1"/>
    </source>
</evidence>
<name>A0AAU8ETX9_9MICC</name>
<feature type="domain" description="Bacterial bifunctional deaminase-reductase C-terminal" evidence="1">
    <location>
        <begin position="4"/>
        <end position="165"/>
    </location>
</feature>
<reference evidence="2" key="1">
    <citation type="submission" date="2024-06" db="EMBL/GenBank/DDBJ databases">
        <title>Biodegradation of dimethachlon by Arthrobacter sp. K5: mechanistic insights and ecological implications.</title>
        <authorList>
            <person name="Hu S."/>
            <person name="Lu P."/>
        </authorList>
    </citation>
    <scope>NUCLEOTIDE SEQUENCE</scope>
    <source>
        <strain evidence="2">K5</strain>
    </source>
</reference>
<dbReference type="Pfam" id="PF01872">
    <property type="entry name" value="RibD_C"/>
    <property type="match status" value="1"/>
</dbReference>
<sequence length="199" mass="22052">MRRVVVSNIASVDGFYAASDGNPLVLNMDAAFDEYNRTRIEAADILLLGRKSFEGFSSYWPEIATAPDDPANQAVSEDNRRISRAFNSLPKTVVSDTFVVAADNAWRDTTTVIPGDELPGWIHACRQEGNGDILIFASRVLWNNLLDMRLVDEVHLMISPNALAEGIPIFTRSAAFTLLDSVRFDSSSNVLLRYEPNRG</sequence>
<dbReference type="InterPro" id="IPR002734">
    <property type="entry name" value="RibDG_C"/>
</dbReference>
<dbReference type="EMBL" id="CP159279">
    <property type="protein sequence ID" value="XCH13097.1"/>
    <property type="molecule type" value="Genomic_DNA"/>
</dbReference>
<dbReference type="RefSeq" id="WP_353712963.1">
    <property type="nucleotide sequence ID" value="NZ_CP159279.1"/>
</dbReference>
<dbReference type="GO" id="GO:0008703">
    <property type="term" value="F:5-amino-6-(5-phosphoribosylamino)uracil reductase activity"/>
    <property type="evidence" value="ECO:0007669"/>
    <property type="project" value="InterPro"/>
</dbReference>